<accession>A0ABQ4T2V4</accession>
<dbReference type="EMBL" id="BPQV01000001">
    <property type="protein sequence ID" value="GJE25280.1"/>
    <property type="molecule type" value="Genomic_DNA"/>
</dbReference>
<dbReference type="Proteomes" id="UP001055156">
    <property type="component" value="Unassembled WGS sequence"/>
</dbReference>
<evidence type="ECO:0000313" key="2">
    <source>
        <dbReference type="Proteomes" id="UP001055156"/>
    </source>
</evidence>
<comment type="caution">
    <text evidence="1">The sequence shown here is derived from an EMBL/GenBank/DDBJ whole genome shotgun (WGS) entry which is preliminary data.</text>
</comment>
<proteinExistence type="predicted"/>
<protein>
    <submittedName>
        <fullName evidence="1">Uncharacterized protein</fullName>
    </submittedName>
</protein>
<keyword evidence="2" id="KW-1185">Reference proteome</keyword>
<gene>
    <name evidence="1" type="ORF">LKMONMHP_0115</name>
</gene>
<reference evidence="1" key="1">
    <citation type="journal article" date="2021" name="Front. Microbiol.">
        <title>Comprehensive Comparative Genomics and Phenotyping of Methylobacterium Species.</title>
        <authorList>
            <person name="Alessa O."/>
            <person name="Ogura Y."/>
            <person name="Fujitani Y."/>
            <person name="Takami H."/>
            <person name="Hayashi T."/>
            <person name="Sahin N."/>
            <person name="Tani A."/>
        </authorList>
    </citation>
    <scope>NUCLEOTIDE SEQUENCE</scope>
    <source>
        <strain evidence="1">NBRC 15689</strain>
    </source>
</reference>
<evidence type="ECO:0000313" key="1">
    <source>
        <dbReference type="EMBL" id="GJE25280.1"/>
    </source>
</evidence>
<dbReference type="RefSeq" id="WP_238309237.1">
    <property type="nucleotide sequence ID" value="NZ_BPQV01000001.1"/>
</dbReference>
<sequence length="56" mass="5993">MIAASTRLLRGMGHGLRREARLDPDLEESCGGERILDFALCLIVSACVVGPLLLAL</sequence>
<reference evidence="1" key="2">
    <citation type="submission" date="2021-08" db="EMBL/GenBank/DDBJ databases">
        <authorList>
            <person name="Tani A."/>
            <person name="Ola A."/>
            <person name="Ogura Y."/>
            <person name="Katsura K."/>
            <person name="Hayashi T."/>
        </authorList>
    </citation>
    <scope>NUCLEOTIDE SEQUENCE</scope>
    <source>
        <strain evidence="1">NBRC 15689</strain>
    </source>
</reference>
<organism evidence="1 2">
    <name type="scientific">Methylobacterium organophilum</name>
    <dbReference type="NCBI Taxonomy" id="410"/>
    <lineage>
        <taxon>Bacteria</taxon>
        <taxon>Pseudomonadati</taxon>
        <taxon>Pseudomonadota</taxon>
        <taxon>Alphaproteobacteria</taxon>
        <taxon>Hyphomicrobiales</taxon>
        <taxon>Methylobacteriaceae</taxon>
        <taxon>Methylobacterium</taxon>
    </lineage>
</organism>
<name>A0ABQ4T2V4_METOR</name>